<dbReference type="Pfam" id="PF08780">
    <property type="entry name" value="NTase_sub_bind"/>
    <property type="match status" value="1"/>
</dbReference>
<dbReference type="Gene3D" id="1.20.120.330">
    <property type="entry name" value="Nucleotidyltransferases domain 2"/>
    <property type="match status" value="1"/>
</dbReference>
<proteinExistence type="predicted"/>
<organism evidence="1 2">
    <name type="scientific">Anaerobaca lacustris</name>
    <dbReference type="NCBI Taxonomy" id="3044600"/>
    <lineage>
        <taxon>Bacteria</taxon>
        <taxon>Pseudomonadati</taxon>
        <taxon>Planctomycetota</taxon>
        <taxon>Phycisphaerae</taxon>
        <taxon>Sedimentisphaerales</taxon>
        <taxon>Anaerobacaceae</taxon>
        <taxon>Anaerobaca</taxon>
    </lineage>
</organism>
<dbReference type="Proteomes" id="UP001431776">
    <property type="component" value="Unassembled WGS sequence"/>
</dbReference>
<evidence type="ECO:0000313" key="2">
    <source>
        <dbReference type="Proteomes" id="UP001431776"/>
    </source>
</evidence>
<dbReference type="SUPFAM" id="SSF81593">
    <property type="entry name" value="Nucleotidyltransferase substrate binding subunit/domain"/>
    <property type="match status" value="1"/>
</dbReference>
<gene>
    <name evidence="1" type="ORF">QJ522_03855</name>
</gene>
<dbReference type="AlphaFoldDB" id="A0AAW6TXI9"/>
<reference evidence="1" key="1">
    <citation type="submission" date="2023-05" db="EMBL/GenBank/DDBJ databases">
        <title>Anaerotaeda fermentans gen. nov., sp. nov., a novel anaerobic planctomycete of the new family within the order Sedimentisphaerales isolated from Taman Peninsula, Russia.</title>
        <authorList>
            <person name="Khomyakova M.A."/>
            <person name="Merkel A.Y."/>
            <person name="Slobodkin A.I."/>
        </authorList>
    </citation>
    <scope>NUCLEOTIDE SEQUENCE</scope>
    <source>
        <strain evidence="1">M17dextr</strain>
    </source>
</reference>
<protein>
    <submittedName>
        <fullName evidence="1">HI0074 family nucleotidyltransferase substrate-binding subunit</fullName>
    </submittedName>
</protein>
<dbReference type="NCBIfam" id="TIGR01987">
    <property type="entry name" value="HI0074"/>
    <property type="match status" value="1"/>
</dbReference>
<name>A0AAW6TXI9_9BACT</name>
<sequence>MDSRTILGDFERAFENLKEVLAVPARTDLEKAGCIQYFEFCFELAWKSVQVVAGEAGLSECNSPKACFRQAFAQRWIDEEIVWLKILSDRNRMAHTYSAADALQIYESLCRYLPAFESLLAALKTERREGPSEDQPKGGKRPA</sequence>
<dbReference type="RefSeq" id="WP_349243580.1">
    <property type="nucleotide sequence ID" value="NZ_JASCXX010000003.1"/>
</dbReference>
<evidence type="ECO:0000313" key="1">
    <source>
        <dbReference type="EMBL" id="MDI6448171.1"/>
    </source>
</evidence>
<dbReference type="EMBL" id="JASCXX010000003">
    <property type="protein sequence ID" value="MDI6448171.1"/>
    <property type="molecule type" value="Genomic_DNA"/>
</dbReference>
<accession>A0AAW6TXI9</accession>
<keyword evidence="2" id="KW-1185">Reference proteome</keyword>
<dbReference type="InterPro" id="IPR010235">
    <property type="entry name" value="HepT"/>
</dbReference>
<comment type="caution">
    <text evidence="1">The sequence shown here is derived from an EMBL/GenBank/DDBJ whole genome shotgun (WGS) entry which is preliminary data.</text>
</comment>